<dbReference type="Proteomes" id="UP000310108">
    <property type="component" value="Unassembled WGS sequence"/>
</dbReference>
<keyword evidence="3" id="KW-1185">Reference proteome</keyword>
<comment type="caution">
    <text evidence="2">The sequence shown here is derived from an EMBL/GenBank/DDBJ whole genome shotgun (WGS) entry which is preliminary data.</text>
</comment>
<feature type="region of interest" description="Disordered" evidence="1">
    <location>
        <begin position="1"/>
        <end position="21"/>
    </location>
</feature>
<feature type="non-terminal residue" evidence="2">
    <location>
        <position position="1"/>
    </location>
</feature>
<evidence type="ECO:0000313" key="2">
    <source>
        <dbReference type="EMBL" id="TKW53049.1"/>
    </source>
</evidence>
<gene>
    <name evidence="2" type="ORF">CTA1_6961</name>
</gene>
<sequence>HWARKGRRRRRSPGNQASRNSIDEGIYYSRRHLGTPLHFISFTIGRTRRPIQHGATGGARLRRCHVHRANEIKGASSLDWPRSAVWGVFAILHALGHDNRMPLAFPVTRKKQRPAELGLMMPGHLGDRVRLALCRRHSWWTVDESMSRRGARTSYYIVHGRVLPTPPMVLAIPSFSPPGRD</sequence>
<dbReference type="OrthoDB" id="10584373at2759"/>
<feature type="compositionally biased region" description="Basic residues" evidence="1">
    <location>
        <begin position="1"/>
        <end position="12"/>
    </location>
</feature>
<dbReference type="EMBL" id="PJEX01000206">
    <property type="protein sequence ID" value="TKW53049.1"/>
    <property type="molecule type" value="Genomic_DNA"/>
</dbReference>
<evidence type="ECO:0000256" key="1">
    <source>
        <dbReference type="SAM" id="MobiDB-lite"/>
    </source>
</evidence>
<name>A0A4U6XCY1_9PEZI</name>
<proteinExistence type="predicted"/>
<evidence type="ECO:0000313" key="3">
    <source>
        <dbReference type="Proteomes" id="UP000310108"/>
    </source>
</evidence>
<reference evidence="2 3" key="1">
    <citation type="journal article" date="2019" name="PLoS ONE">
        <title>Comparative genome analysis indicates high evolutionary potential of pathogenicity genes in Colletotrichum tanaceti.</title>
        <authorList>
            <person name="Lelwala R.V."/>
            <person name="Korhonen P.K."/>
            <person name="Young N.D."/>
            <person name="Scott J.B."/>
            <person name="Ades P.A."/>
            <person name="Gasser R.B."/>
            <person name="Taylor P.W.J."/>
        </authorList>
    </citation>
    <scope>NUCLEOTIDE SEQUENCE [LARGE SCALE GENOMIC DNA]</scope>
    <source>
        <strain evidence="2">BRIP57314</strain>
    </source>
</reference>
<accession>A0A4U6XCY1</accession>
<protein>
    <submittedName>
        <fullName evidence="2">Uncharacterized protein</fullName>
    </submittedName>
</protein>
<organism evidence="2 3">
    <name type="scientific">Colletotrichum tanaceti</name>
    <dbReference type="NCBI Taxonomy" id="1306861"/>
    <lineage>
        <taxon>Eukaryota</taxon>
        <taxon>Fungi</taxon>
        <taxon>Dikarya</taxon>
        <taxon>Ascomycota</taxon>
        <taxon>Pezizomycotina</taxon>
        <taxon>Sordariomycetes</taxon>
        <taxon>Hypocreomycetidae</taxon>
        <taxon>Glomerellales</taxon>
        <taxon>Glomerellaceae</taxon>
        <taxon>Colletotrichum</taxon>
        <taxon>Colletotrichum destructivum species complex</taxon>
    </lineage>
</organism>
<dbReference type="AlphaFoldDB" id="A0A4U6XCY1"/>